<comment type="caution">
    <text evidence="15">The sequence shown here is derived from an EMBL/GenBank/DDBJ whole genome shotgun (WGS) entry which is preliminary data.</text>
</comment>
<accession>A0ABY2Y1U0</accession>
<dbReference type="NCBIfam" id="TIGR01783">
    <property type="entry name" value="TonB-siderophor"/>
    <property type="match status" value="1"/>
</dbReference>
<dbReference type="RefSeq" id="WP_140025797.1">
    <property type="nucleotide sequence ID" value="NZ_JBHUFG010000006.1"/>
</dbReference>
<keyword evidence="7 12" id="KW-0798">TonB box</keyword>
<dbReference type="InterPro" id="IPR012910">
    <property type="entry name" value="Plug_dom"/>
</dbReference>
<evidence type="ECO:0000256" key="8">
    <source>
        <dbReference type="ARBA" id="ARBA00023136"/>
    </source>
</evidence>
<keyword evidence="6 11" id="KW-0812">Transmembrane</keyword>
<dbReference type="InterPro" id="IPR000531">
    <property type="entry name" value="Beta-barrel_TonB"/>
</dbReference>
<dbReference type="Gene3D" id="2.170.130.10">
    <property type="entry name" value="TonB-dependent receptor, plug domain"/>
    <property type="match status" value="1"/>
</dbReference>
<dbReference type="InterPro" id="IPR010105">
    <property type="entry name" value="TonB_sidphr_rcpt"/>
</dbReference>
<evidence type="ECO:0000313" key="16">
    <source>
        <dbReference type="Proteomes" id="UP000312784"/>
    </source>
</evidence>
<evidence type="ECO:0000256" key="7">
    <source>
        <dbReference type="ARBA" id="ARBA00023077"/>
    </source>
</evidence>
<dbReference type="Proteomes" id="UP000312784">
    <property type="component" value="Unassembled WGS sequence"/>
</dbReference>
<evidence type="ECO:0000256" key="10">
    <source>
        <dbReference type="ARBA" id="ARBA00023237"/>
    </source>
</evidence>
<dbReference type="PROSITE" id="PS52016">
    <property type="entry name" value="TONB_DEPENDENT_REC_3"/>
    <property type="match status" value="1"/>
</dbReference>
<keyword evidence="4 11" id="KW-0813">Transport</keyword>
<organism evidence="15 16">
    <name type="scientific">Ochrobactrum teleogrylli</name>
    <dbReference type="NCBI Taxonomy" id="2479765"/>
    <lineage>
        <taxon>Bacteria</taxon>
        <taxon>Pseudomonadati</taxon>
        <taxon>Pseudomonadota</taxon>
        <taxon>Alphaproteobacteria</taxon>
        <taxon>Hyphomicrobiales</taxon>
        <taxon>Brucellaceae</taxon>
        <taxon>Brucella/Ochrobactrum group</taxon>
        <taxon>Ochrobactrum</taxon>
    </lineage>
</organism>
<evidence type="ECO:0000259" key="14">
    <source>
        <dbReference type="Pfam" id="PF07715"/>
    </source>
</evidence>
<dbReference type="InterPro" id="IPR037066">
    <property type="entry name" value="Plug_dom_sf"/>
</dbReference>
<dbReference type="PANTHER" id="PTHR32552:SF74">
    <property type="entry name" value="HYDROXAMATE SIDEROPHORE RECEPTOR FHUE"/>
    <property type="match status" value="1"/>
</dbReference>
<evidence type="ECO:0000256" key="12">
    <source>
        <dbReference type="RuleBase" id="RU003357"/>
    </source>
</evidence>
<evidence type="ECO:0000256" key="3">
    <source>
        <dbReference type="ARBA" id="ARBA00021261"/>
    </source>
</evidence>
<dbReference type="SUPFAM" id="SSF56935">
    <property type="entry name" value="Porins"/>
    <property type="match status" value="1"/>
</dbReference>
<keyword evidence="8 11" id="KW-0472">Membrane</keyword>
<evidence type="ECO:0000256" key="1">
    <source>
        <dbReference type="ARBA" id="ARBA00004571"/>
    </source>
</evidence>
<dbReference type="InterPro" id="IPR036942">
    <property type="entry name" value="Beta-barrel_TonB_sf"/>
</dbReference>
<comment type="subcellular location">
    <subcellularLocation>
        <location evidence="1 11">Cell outer membrane</location>
        <topology evidence="1 11">Multi-pass membrane protein</topology>
    </subcellularLocation>
</comment>
<keyword evidence="10 11" id="KW-0998">Cell outer membrane</keyword>
<evidence type="ECO:0000256" key="9">
    <source>
        <dbReference type="ARBA" id="ARBA00023170"/>
    </source>
</evidence>
<dbReference type="Pfam" id="PF00593">
    <property type="entry name" value="TonB_dep_Rec_b-barrel"/>
    <property type="match status" value="1"/>
</dbReference>
<evidence type="ECO:0000313" key="15">
    <source>
        <dbReference type="EMBL" id="TNV12391.1"/>
    </source>
</evidence>
<evidence type="ECO:0000256" key="2">
    <source>
        <dbReference type="ARBA" id="ARBA00009810"/>
    </source>
</evidence>
<name>A0ABY2Y1U0_9HYPH</name>
<dbReference type="PANTHER" id="PTHR32552">
    <property type="entry name" value="FERRICHROME IRON RECEPTOR-RELATED"/>
    <property type="match status" value="1"/>
</dbReference>
<evidence type="ECO:0000259" key="13">
    <source>
        <dbReference type="Pfam" id="PF00593"/>
    </source>
</evidence>
<gene>
    <name evidence="15" type="ORF">FIC94_17605</name>
</gene>
<protein>
    <recommendedName>
        <fullName evidence="3">Heme transporter BhuA</fullName>
    </recommendedName>
</protein>
<evidence type="ECO:0000256" key="4">
    <source>
        <dbReference type="ARBA" id="ARBA00022448"/>
    </source>
</evidence>
<dbReference type="Gene3D" id="2.40.170.20">
    <property type="entry name" value="TonB-dependent receptor, beta-barrel domain"/>
    <property type="match status" value="1"/>
</dbReference>
<dbReference type="Pfam" id="PF07715">
    <property type="entry name" value="Plug"/>
    <property type="match status" value="1"/>
</dbReference>
<keyword evidence="16" id="KW-1185">Reference proteome</keyword>
<dbReference type="EMBL" id="VEWL01000012">
    <property type="protein sequence ID" value="TNV12391.1"/>
    <property type="molecule type" value="Genomic_DNA"/>
</dbReference>
<feature type="domain" description="TonB-dependent receptor-like beta-barrel" evidence="13">
    <location>
        <begin position="238"/>
        <end position="644"/>
    </location>
</feature>
<dbReference type="CDD" id="cd01347">
    <property type="entry name" value="ligand_gated_channel"/>
    <property type="match status" value="1"/>
</dbReference>
<keyword evidence="5 11" id="KW-1134">Transmembrane beta strand</keyword>
<feature type="domain" description="TonB-dependent receptor plug" evidence="14">
    <location>
        <begin position="36"/>
        <end position="137"/>
    </location>
</feature>
<proteinExistence type="inferred from homology"/>
<keyword evidence="9 15" id="KW-0675">Receptor</keyword>
<sequence>MILETITVQGQGVTTEGTGAYTIPEMSSATGLPLSIKETPQSVSVVTNQKIKDKAYTSLDQAINDVPGLIATPDFGDSRWQYYARGSLVNSIQYDGLTNSVTTFSRDGTTQDDLILYDRIEVVRGATGLLQGTGNPSASINLVRKKPTDVAQTSVTTTGSSWGNGRIEVDASRPLNEEGTVRGRFAGSFLGGEGYRDYNDQRNFVLYGVIEADLTENTTASLGISHQKEHVDGYGNGGYPTRPDGSFYDWTAKDYLGSDWEYSDKRKTTAYFDLEHRFDNDWKANVTAQYSWSSGTIESSYLTYSNGTYLKNDRIYDGDSKSYAIDGRFSGPVELFGRTHDLIFGASTHRDDFSYSAFSAPAYTVDIFNWDPSSISKPSMTTNYYNTNPTITETGLYGAGRFTISDDLKFILGARVSWYDYSSPVEKVSLTEDAKFVPYVGAVYDLTDTVSVYASYTSIFQPQAYYDPSGSILAPIEGRNVEAGVKGSFFDDRFNASVAIFQSNQNNLPIYYGTACAGSSSCYTAADEVRTRGVEFELNGKITNQLNVSASYTFAKAEYVEGTKEGQIYNSAVAPENMFKLYASYDFDQKLEGLTVGGGVRAFSKTYYTATTSYKEQPAYAVVDLMAKYDFNDSTAMQLNVNNVFDKTYYSKLSTSTAYGNFIGAPRNVTLSLTHKF</sequence>
<evidence type="ECO:0000256" key="11">
    <source>
        <dbReference type="PROSITE-ProRule" id="PRU01360"/>
    </source>
</evidence>
<reference evidence="15 16" key="1">
    <citation type="submission" date="2019-06" db="EMBL/GenBank/DDBJ databases">
        <title>Ochrobactrum cricket sp.nov., isolated from the insect Teleogryllus occipitalis living in deserted cropland.</title>
        <authorList>
            <person name="Hu M."/>
        </authorList>
    </citation>
    <scope>NUCLEOTIDE SEQUENCE [LARGE SCALE GENOMIC DNA]</scope>
    <source>
        <strain evidence="15 16">LCB8</strain>
    </source>
</reference>
<evidence type="ECO:0000256" key="6">
    <source>
        <dbReference type="ARBA" id="ARBA00022692"/>
    </source>
</evidence>
<comment type="similarity">
    <text evidence="2 11 12">Belongs to the TonB-dependent receptor family.</text>
</comment>
<evidence type="ECO:0000256" key="5">
    <source>
        <dbReference type="ARBA" id="ARBA00022452"/>
    </source>
</evidence>
<dbReference type="InterPro" id="IPR039426">
    <property type="entry name" value="TonB-dep_rcpt-like"/>
</dbReference>